<keyword evidence="1" id="KW-1133">Transmembrane helix</keyword>
<keyword evidence="1" id="KW-0812">Transmembrane</keyword>
<proteinExistence type="predicted"/>
<organism evidence="3 4">
    <name type="scientific">Mariniflexile jejuense</name>
    <dbReference type="NCBI Taxonomy" id="1173582"/>
    <lineage>
        <taxon>Bacteria</taxon>
        <taxon>Pseudomonadati</taxon>
        <taxon>Bacteroidota</taxon>
        <taxon>Flavobacteriia</taxon>
        <taxon>Flavobacteriales</taxon>
        <taxon>Flavobacteriaceae</taxon>
        <taxon>Mariniflexile</taxon>
    </lineage>
</organism>
<dbReference type="NCBIfam" id="NF037970">
    <property type="entry name" value="vanZ_1"/>
    <property type="match status" value="1"/>
</dbReference>
<reference evidence="4" key="1">
    <citation type="journal article" date="2019" name="Int. J. Syst. Evol. Microbiol.">
        <title>The Global Catalogue of Microorganisms (GCM) 10K type strain sequencing project: providing services to taxonomists for standard genome sequencing and annotation.</title>
        <authorList>
            <consortium name="The Broad Institute Genomics Platform"/>
            <consortium name="The Broad Institute Genome Sequencing Center for Infectious Disease"/>
            <person name="Wu L."/>
            <person name="Ma J."/>
        </authorList>
    </citation>
    <scope>NUCLEOTIDE SEQUENCE [LARGE SCALE GENOMIC DNA]</scope>
    <source>
        <strain evidence="4">CCUG 62414</strain>
    </source>
</reference>
<feature type="transmembrane region" description="Helical" evidence="1">
    <location>
        <begin position="100"/>
        <end position="116"/>
    </location>
</feature>
<comment type="caution">
    <text evidence="3">The sequence shown here is derived from an EMBL/GenBank/DDBJ whole genome shotgun (WGS) entry which is preliminary data.</text>
</comment>
<dbReference type="Pfam" id="PF04892">
    <property type="entry name" value="VanZ"/>
    <property type="match status" value="1"/>
</dbReference>
<dbReference type="PANTHER" id="PTHR28008:SF1">
    <property type="entry name" value="DOMAIN PROTEIN, PUTATIVE (AFU_ORTHOLOGUE AFUA_3G10980)-RELATED"/>
    <property type="match status" value="1"/>
</dbReference>
<dbReference type="Proteomes" id="UP001597061">
    <property type="component" value="Unassembled WGS sequence"/>
</dbReference>
<keyword evidence="1" id="KW-0472">Membrane</keyword>
<dbReference type="RefSeq" id="WP_379924878.1">
    <property type="nucleotide sequence ID" value="NZ_JBHTJI010000001.1"/>
</dbReference>
<protein>
    <submittedName>
        <fullName evidence="3">VanZ family protein</fullName>
    </submittedName>
</protein>
<feature type="transmembrane region" description="Helical" evidence="1">
    <location>
        <begin position="38"/>
        <end position="56"/>
    </location>
</feature>
<evidence type="ECO:0000313" key="3">
    <source>
        <dbReference type="EMBL" id="MFD0989309.1"/>
    </source>
</evidence>
<feature type="transmembrane region" description="Helical" evidence="1">
    <location>
        <begin position="68"/>
        <end position="88"/>
    </location>
</feature>
<feature type="transmembrane region" description="Helical" evidence="1">
    <location>
        <begin position="5"/>
        <end position="26"/>
    </location>
</feature>
<name>A0ABW3JGZ6_9FLAO</name>
<feature type="domain" description="VanZ-like" evidence="2">
    <location>
        <begin position="38"/>
        <end position="116"/>
    </location>
</feature>
<sequence length="124" mass="13724">MLKKILFLLSILYTIALAIVCLIKINKLPDIGISNADKIYHCLSYIILSLLWYNTLLHTFKLKSQQALRYASGFSIIFGIVIEVLQGALTTSRAADVNDVVANSVGVLFTILVVSLKKINPTKN</sequence>
<evidence type="ECO:0000256" key="1">
    <source>
        <dbReference type="SAM" id="Phobius"/>
    </source>
</evidence>
<accession>A0ABW3JGZ6</accession>
<evidence type="ECO:0000259" key="2">
    <source>
        <dbReference type="Pfam" id="PF04892"/>
    </source>
</evidence>
<dbReference type="InterPro" id="IPR006976">
    <property type="entry name" value="VanZ-like"/>
</dbReference>
<evidence type="ECO:0000313" key="4">
    <source>
        <dbReference type="Proteomes" id="UP001597061"/>
    </source>
</evidence>
<dbReference type="EMBL" id="JBHTJI010000001">
    <property type="protein sequence ID" value="MFD0989309.1"/>
    <property type="molecule type" value="Genomic_DNA"/>
</dbReference>
<dbReference type="PANTHER" id="PTHR28008">
    <property type="entry name" value="DOMAIN PROTEIN, PUTATIVE (AFU_ORTHOLOGUE AFUA_3G10980)-RELATED"/>
    <property type="match status" value="1"/>
</dbReference>
<gene>
    <name evidence="3" type="ORF">ACFQ1R_04325</name>
</gene>
<keyword evidence="4" id="KW-1185">Reference proteome</keyword>